<name>A0A0D3D9E4_BRAOL</name>
<protein>
    <recommendedName>
        <fullName evidence="9">ALA-interacting subunit</fullName>
    </recommendedName>
</protein>
<sequence length="149" mass="16956">MIIVLRYVKSRSDQQLLHRQEYTHTSACKLEESSNGLPVIPCGLIAWSMLYDTNFSRERTKLKVSRNDTAWKSDHEHKFGKNVFPFNFQNGTLISGPKLDPKVTMKLILSTSSWLGGRTDFLGITYLVVGASSIIISIIFMLLHLKNPR</sequence>
<dbReference type="STRING" id="109376.A0A0D3D9E4"/>
<dbReference type="GO" id="GO:0005794">
    <property type="term" value="C:Golgi apparatus"/>
    <property type="evidence" value="ECO:0007669"/>
    <property type="project" value="TreeGrafter"/>
</dbReference>
<reference evidence="7" key="2">
    <citation type="submission" date="2015-03" db="UniProtKB">
        <authorList>
            <consortium name="EnsemblPlants"/>
        </authorList>
    </citation>
    <scope>IDENTIFICATION</scope>
</reference>
<dbReference type="AlphaFoldDB" id="A0A0D3D9E4"/>
<evidence type="ECO:0000256" key="4">
    <source>
        <dbReference type="ARBA" id="ARBA00022989"/>
    </source>
</evidence>
<dbReference type="Pfam" id="PF03381">
    <property type="entry name" value="CDC50"/>
    <property type="match status" value="2"/>
</dbReference>
<evidence type="ECO:0000256" key="1">
    <source>
        <dbReference type="ARBA" id="ARBA00004370"/>
    </source>
</evidence>
<evidence type="ECO:0000256" key="5">
    <source>
        <dbReference type="ARBA" id="ARBA00023136"/>
    </source>
</evidence>
<dbReference type="HOGENOM" id="CLU_1752271_0_0_1"/>
<dbReference type="EnsemblPlants" id="Bo7g074050.1">
    <property type="protein sequence ID" value="Bo7g074050.1"/>
    <property type="gene ID" value="Bo7g074050"/>
</dbReference>
<dbReference type="GO" id="GO:0005783">
    <property type="term" value="C:endoplasmic reticulum"/>
    <property type="evidence" value="ECO:0007669"/>
    <property type="project" value="TreeGrafter"/>
</dbReference>
<evidence type="ECO:0008006" key="9">
    <source>
        <dbReference type="Google" id="ProtNLM"/>
    </source>
</evidence>
<dbReference type="Proteomes" id="UP000032141">
    <property type="component" value="Chromosome C7"/>
</dbReference>
<evidence type="ECO:0000313" key="8">
    <source>
        <dbReference type="Proteomes" id="UP000032141"/>
    </source>
</evidence>
<keyword evidence="3 6" id="KW-0812">Transmembrane</keyword>
<dbReference type="eggNOG" id="KOG2952">
    <property type="taxonomic scope" value="Eukaryota"/>
</dbReference>
<organism evidence="7 8">
    <name type="scientific">Brassica oleracea var. oleracea</name>
    <dbReference type="NCBI Taxonomy" id="109376"/>
    <lineage>
        <taxon>Eukaryota</taxon>
        <taxon>Viridiplantae</taxon>
        <taxon>Streptophyta</taxon>
        <taxon>Embryophyta</taxon>
        <taxon>Tracheophyta</taxon>
        <taxon>Spermatophyta</taxon>
        <taxon>Magnoliopsida</taxon>
        <taxon>eudicotyledons</taxon>
        <taxon>Gunneridae</taxon>
        <taxon>Pentapetalae</taxon>
        <taxon>rosids</taxon>
        <taxon>malvids</taxon>
        <taxon>Brassicales</taxon>
        <taxon>Brassicaceae</taxon>
        <taxon>Brassiceae</taxon>
        <taxon>Brassica</taxon>
    </lineage>
</organism>
<dbReference type="GO" id="GO:0005886">
    <property type="term" value="C:plasma membrane"/>
    <property type="evidence" value="ECO:0007669"/>
    <property type="project" value="TreeGrafter"/>
</dbReference>
<keyword evidence="4 6" id="KW-1133">Transmembrane helix</keyword>
<feature type="transmembrane region" description="Helical" evidence="6">
    <location>
        <begin position="121"/>
        <end position="143"/>
    </location>
</feature>
<reference evidence="7 8" key="1">
    <citation type="journal article" date="2014" name="Genome Biol.">
        <title>Transcriptome and methylome profiling reveals relics of genome dominance in the mesopolyploid Brassica oleracea.</title>
        <authorList>
            <person name="Parkin I.A."/>
            <person name="Koh C."/>
            <person name="Tang H."/>
            <person name="Robinson S.J."/>
            <person name="Kagale S."/>
            <person name="Clarke W.E."/>
            <person name="Town C.D."/>
            <person name="Nixon J."/>
            <person name="Krishnakumar V."/>
            <person name="Bidwell S.L."/>
            <person name="Denoeud F."/>
            <person name="Belcram H."/>
            <person name="Links M.G."/>
            <person name="Just J."/>
            <person name="Clarke C."/>
            <person name="Bender T."/>
            <person name="Huebert T."/>
            <person name="Mason A.S."/>
            <person name="Pires J.C."/>
            <person name="Barker G."/>
            <person name="Moore J."/>
            <person name="Walley P.G."/>
            <person name="Manoli S."/>
            <person name="Batley J."/>
            <person name="Edwards D."/>
            <person name="Nelson M.N."/>
            <person name="Wang X."/>
            <person name="Paterson A.H."/>
            <person name="King G."/>
            <person name="Bancroft I."/>
            <person name="Chalhoub B."/>
            <person name="Sharpe A.G."/>
        </authorList>
    </citation>
    <scope>NUCLEOTIDE SEQUENCE</scope>
    <source>
        <strain evidence="7 8">cv. TO1000</strain>
    </source>
</reference>
<accession>A0A0D3D9E4</accession>
<comment type="subcellular location">
    <subcellularLocation>
        <location evidence="1">Membrane</location>
    </subcellularLocation>
</comment>
<evidence type="ECO:0000256" key="2">
    <source>
        <dbReference type="ARBA" id="ARBA00009457"/>
    </source>
</evidence>
<proteinExistence type="inferred from homology"/>
<evidence type="ECO:0000256" key="3">
    <source>
        <dbReference type="ARBA" id="ARBA00022692"/>
    </source>
</evidence>
<dbReference type="OMA" id="AWKSDHE"/>
<evidence type="ECO:0000256" key="6">
    <source>
        <dbReference type="SAM" id="Phobius"/>
    </source>
</evidence>
<keyword evidence="5 6" id="KW-0472">Membrane</keyword>
<dbReference type="InterPro" id="IPR005045">
    <property type="entry name" value="CDC50/LEM3_fam"/>
</dbReference>
<dbReference type="PANTHER" id="PTHR10926">
    <property type="entry name" value="CELL CYCLE CONTROL PROTEIN 50"/>
    <property type="match status" value="1"/>
</dbReference>
<comment type="similarity">
    <text evidence="2">Belongs to the CDC50/LEM3 family.</text>
</comment>
<evidence type="ECO:0000313" key="7">
    <source>
        <dbReference type="EnsemblPlants" id="Bo7g074050.1"/>
    </source>
</evidence>
<keyword evidence="8" id="KW-1185">Reference proteome</keyword>
<dbReference type="PANTHER" id="PTHR10926:SF29">
    <property type="entry name" value="ALA-INTERACTING SUBUNIT 2-RELATED"/>
    <property type="match status" value="1"/>
</dbReference>
<dbReference type="Gramene" id="Bo7g074050.1">
    <property type="protein sequence ID" value="Bo7g074050.1"/>
    <property type="gene ID" value="Bo7g074050"/>
</dbReference>